<organism evidence="1 2">
    <name type="scientific">Limnohabitans lacus</name>
    <dbReference type="NCBI Taxonomy" id="3045173"/>
    <lineage>
        <taxon>Bacteria</taxon>
        <taxon>Pseudomonadati</taxon>
        <taxon>Pseudomonadota</taxon>
        <taxon>Betaproteobacteria</taxon>
        <taxon>Burkholderiales</taxon>
        <taxon>Comamonadaceae</taxon>
        <taxon>Limnohabitans</taxon>
    </lineage>
</organism>
<gene>
    <name evidence="1" type="ORF">QLQ16_15680</name>
</gene>
<evidence type="ECO:0008006" key="3">
    <source>
        <dbReference type="Google" id="ProtNLM"/>
    </source>
</evidence>
<reference evidence="1" key="1">
    <citation type="submission" date="2023-05" db="EMBL/GenBank/DDBJ databases">
        <title>Limnohabitans sp. strain HM2-2 Genome sequencing and assembly.</title>
        <authorList>
            <person name="Jung Y."/>
        </authorList>
    </citation>
    <scope>NUCLEOTIDE SEQUENCE</scope>
    <source>
        <strain evidence="1">HM2-2</strain>
    </source>
</reference>
<comment type="caution">
    <text evidence="1">The sequence shown here is derived from an EMBL/GenBank/DDBJ whole genome shotgun (WGS) entry which is preliminary data.</text>
</comment>
<proteinExistence type="predicted"/>
<dbReference type="Proteomes" id="UP001431902">
    <property type="component" value="Unassembled WGS sequence"/>
</dbReference>
<evidence type="ECO:0000313" key="1">
    <source>
        <dbReference type="EMBL" id="MDI9235275.1"/>
    </source>
</evidence>
<evidence type="ECO:0000313" key="2">
    <source>
        <dbReference type="Proteomes" id="UP001431902"/>
    </source>
</evidence>
<sequence length="155" mass="17544">MNQRTIQEIEAEMEELSNTGNLGRMMDLIDEHGNTIDKMYGAIIEGDLEKIQKLEPLGMDITEDCYVKAAIIHEQLLVVTYQVNKGANVDLVIDFAASREEPLIKGNIYYSGSQLIWQWAKCWQSAKNLSDKLPLKGQIEKITKIGGFKGEVQQR</sequence>
<keyword evidence="2" id="KW-1185">Reference proteome</keyword>
<accession>A0ABT6XB14</accession>
<name>A0ABT6XB14_9BURK</name>
<dbReference type="EMBL" id="JASGBH010000020">
    <property type="protein sequence ID" value="MDI9235275.1"/>
    <property type="molecule type" value="Genomic_DNA"/>
</dbReference>
<dbReference type="RefSeq" id="WP_283225591.1">
    <property type="nucleotide sequence ID" value="NZ_JASGBH010000020.1"/>
</dbReference>
<protein>
    <recommendedName>
        <fullName evidence="3">Nuclear transport factor 2 family protein</fullName>
    </recommendedName>
</protein>